<dbReference type="GO" id="GO:0004674">
    <property type="term" value="F:protein serine/threonine kinase activity"/>
    <property type="evidence" value="ECO:0007669"/>
    <property type="project" value="TreeGrafter"/>
</dbReference>
<accession>A0AA38VMP3</accession>
<proteinExistence type="predicted"/>
<reference evidence="3" key="1">
    <citation type="submission" date="2022-07" db="EMBL/GenBank/DDBJ databases">
        <title>Fungi with potential for degradation of polypropylene.</title>
        <authorList>
            <person name="Gostincar C."/>
        </authorList>
    </citation>
    <scope>NUCLEOTIDE SEQUENCE</scope>
    <source>
        <strain evidence="3">EXF-13308</strain>
    </source>
</reference>
<dbReference type="InterPro" id="IPR051681">
    <property type="entry name" value="Ser/Thr_Kinases-Pseudokinases"/>
</dbReference>
<dbReference type="PANTHER" id="PTHR44329">
    <property type="entry name" value="SERINE/THREONINE-PROTEIN KINASE TNNI3K-RELATED"/>
    <property type="match status" value="1"/>
</dbReference>
<dbReference type="Gene3D" id="1.10.510.10">
    <property type="entry name" value="Transferase(Phosphotransferase) domain 1"/>
    <property type="match status" value="1"/>
</dbReference>
<dbReference type="InterPro" id="IPR000719">
    <property type="entry name" value="Prot_kinase_dom"/>
</dbReference>
<dbReference type="PROSITE" id="PS50011">
    <property type="entry name" value="PROTEIN_KINASE_DOM"/>
    <property type="match status" value="1"/>
</dbReference>
<dbReference type="EMBL" id="JANBVO010000023">
    <property type="protein sequence ID" value="KAJ9142122.1"/>
    <property type="molecule type" value="Genomic_DNA"/>
</dbReference>
<evidence type="ECO:0000256" key="1">
    <source>
        <dbReference type="SAM" id="MobiDB-lite"/>
    </source>
</evidence>
<evidence type="ECO:0000313" key="3">
    <source>
        <dbReference type="EMBL" id="KAJ9142122.1"/>
    </source>
</evidence>
<evidence type="ECO:0000259" key="2">
    <source>
        <dbReference type="PROSITE" id="PS50011"/>
    </source>
</evidence>
<dbReference type="AlphaFoldDB" id="A0AA38VMP3"/>
<name>A0AA38VMP3_9PEZI</name>
<sequence length="613" mass="69463">MDLSSVAIHDVIHPTAAFPREDDETQLSSGPIDDAQEPKTPSWEESQLNPKNRIDSLAPLSAPLWRIDGCAGLGTQFYLVPLFIDSPPPMRIDAFIPEEAAQRPLLRQILGLDVVFHTRDATRVRRQGVTTHILRALQVWTRDIIGLDAMRSMYLSSPFGSRIVLETLALNVRDIRISLAPTYHLERQMLSIQKLVAMWNIDPKDLPPTVDISQLSIVEQLHDSVCLVQCHGGQPLRETGKAGQKWILKALTSSTKYLYHELRTLLTMEPHPHVIARPTLLVTKQCRFGGKVAVVGFVEQYHPGGSLRDILPPLRINGRLDVRDQLRWATQITSGLLHVRERGGTYYPDLRLDNIVLSEGSDAVIVDFEQRGVWCEFASPEVNALEYIRILASDSSDCSSSSSSSSAPEDVEIPEEVRARYARLLSRHLPEWELLQFKGEYTNPPAGYNVPWLCLSPAEQEASEVYSLGRALWCVFEGVSAPQRAAVWQSYRWEPDLDFPEYRATPPEVRALIDQCTRGRREALGTRVVRRGSRLVFREGAVPGAGSEAQVREIRRFARKWWTAEVKAAEDFLQMREDEMRRGTWSGNYYNRPTLREVLEALEAFRAKTRTAW</sequence>
<feature type="region of interest" description="Disordered" evidence="1">
    <location>
        <begin position="14"/>
        <end position="47"/>
    </location>
</feature>
<keyword evidence="4" id="KW-1185">Reference proteome</keyword>
<keyword evidence="3" id="KW-0808">Transferase</keyword>
<dbReference type="SUPFAM" id="SSF56112">
    <property type="entry name" value="Protein kinase-like (PK-like)"/>
    <property type="match status" value="1"/>
</dbReference>
<dbReference type="Proteomes" id="UP001174694">
    <property type="component" value="Unassembled WGS sequence"/>
</dbReference>
<keyword evidence="3" id="KW-0418">Kinase</keyword>
<organism evidence="3 4">
    <name type="scientific">Pleurostoma richardsiae</name>
    <dbReference type="NCBI Taxonomy" id="41990"/>
    <lineage>
        <taxon>Eukaryota</taxon>
        <taxon>Fungi</taxon>
        <taxon>Dikarya</taxon>
        <taxon>Ascomycota</taxon>
        <taxon>Pezizomycotina</taxon>
        <taxon>Sordariomycetes</taxon>
        <taxon>Sordariomycetidae</taxon>
        <taxon>Calosphaeriales</taxon>
        <taxon>Pleurostomataceae</taxon>
        <taxon>Pleurostoma</taxon>
    </lineage>
</organism>
<dbReference type="InterPro" id="IPR011009">
    <property type="entry name" value="Kinase-like_dom_sf"/>
</dbReference>
<dbReference type="GO" id="GO:0005524">
    <property type="term" value="F:ATP binding"/>
    <property type="evidence" value="ECO:0007669"/>
    <property type="project" value="InterPro"/>
</dbReference>
<comment type="caution">
    <text evidence="3">The sequence shown here is derived from an EMBL/GenBank/DDBJ whole genome shotgun (WGS) entry which is preliminary data.</text>
</comment>
<protein>
    <submittedName>
        <fullName evidence="3">Ribosomal protein S6 kinase alpha-5</fullName>
    </submittedName>
</protein>
<evidence type="ECO:0000313" key="4">
    <source>
        <dbReference type="Proteomes" id="UP001174694"/>
    </source>
</evidence>
<dbReference type="SMART" id="SM00220">
    <property type="entry name" value="S_TKc"/>
    <property type="match status" value="1"/>
</dbReference>
<feature type="domain" description="Protein kinase" evidence="2">
    <location>
        <begin position="204"/>
        <end position="606"/>
    </location>
</feature>
<gene>
    <name evidence="3" type="ORF">NKR23_g7486</name>
</gene>